<dbReference type="Gramene" id="TraesARI1D03G00463330.2">
    <property type="protein sequence ID" value="TraesARI1D03G00463330.2"/>
    <property type="gene ID" value="TraesARI1D03G00463330"/>
</dbReference>
<evidence type="ECO:0000313" key="2">
    <source>
        <dbReference type="EnsemblPlants" id="TraesCS1D02G132300.1"/>
    </source>
</evidence>
<dbReference type="Gramene" id="TraesMAC1D03G00457200.2">
    <property type="protein sequence ID" value="TraesMAC1D03G00457200.2"/>
    <property type="gene ID" value="TraesMAC1D03G00457200"/>
</dbReference>
<dbReference type="Gramene" id="TraesARI1D03G00463330.1">
    <property type="protein sequence ID" value="TraesARI1D03G00463330.1"/>
    <property type="gene ID" value="TraesARI1D03G00463330"/>
</dbReference>
<dbReference type="Gramene" id="TraesROB_scaffold_071284_01G000100.1">
    <property type="protein sequence ID" value="TraesROB_scaffold_071284_01G000100.1"/>
    <property type="gene ID" value="TraesROB_scaffold_071284_01G000100"/>
</dbReference>
<dbReference type="Gramene" id="TraesJUL1D03G00460760.3">
    <property type="protein sequence ID" value="TraesJUL1D03G00460760.3"/>
    <property type="gene ID" value="TraesJUL1D03G00460760"/>
</dbReference>
<dbReference type="Gramene" id="TraesRN1D0100338700.1">
    <property type="protein sequence ID" value="TraesRN1D0100338700.1"/>
    <property type="gene ID" value="TraesRN1D0100338700"/>
</dbReference>
<dbReference type="RefSeq" id="XP_044448916.1">
    <property type="nucleotide sequence ID" value="XM_044592981.1"/>
</dbReference>
<reference evidence="2" key="2">
    <citation type="submission" date="2018-10" db="UniProtKB">
        <authorList>
            <consortium name="EnsemblPlants"/>
        </authorList>
    </citation>
    <scope>IDENTIFICATION</scope>
</reference>
<dbReference type="Gramene" id="TraesARI1D03G00463330.3">
    <property type="protein sequence ID" value="TraesARI1D03G00463330.3"/>
    <property type="gene ID" value="TraesARI1D03G00463330"/>
</dbReference>
<dbReference type="Gramene" id="TraesCS1D02G132300.1">
    <property type="protein sequence ID" value="TraesCS1D02G132300.1"/>
    <property type="gene ID" value="TraesCS1D02G132300"/>
</dbReference>
<dbReference type="EnsemblPlants" id="TraesCS1D02G132300.1">
    <property type="protein sequence ID" value="TraesCS1D02G132300.1"/>
    <property type="gene ID" value="TraesCS1D02G132300"/>
</dbReference>
<dbReference type="Gramene" id="TraesNOR1D03G00464870.1">
    <property type="protein sequence ID" value="TraesNOR1D03G00464870.1"/>
    <property type="gene ID" value="TraesNOR1D03G00464870"/>
</dbReference>
<dbReference type="RefSeq" id="XP_044448915.1">
    <property type="nucleotide sequence ID" value="XM_044592980.1"/>
</dbReference>
<dbReference type="Gramene" id="TraesMAC1D03G00457200.1">
    <property type="protein sequence ID" value="TraesMAC1D03G00457200.1"/>
    <property type="gene ID" value="TraesMAC1D03G00457200"/>
</dbReference>
<protein>
    <submittedName>
        <fullName evidence="2">Uncharacterized protein</fullName>
    </submittedName>
</protein>
<accession>A0A3B5ZRF0</accession>
<evidence type="ECO:0000313" key="3">
    <source>
        <dbReference type="Proteomes" id="UP000019116"/>
    </source>
</evidence>
<dbReference type="Gramene" id="TraesARI1D03G00463330.4">
    <property type="protein sequence ID" value="TraesARI1D03G00463330.4"/>
    <property type="gene ID" value="TraesARI1D03G00463330"/>
</dbReference>
<keyword evidence="3" id="KW-1185">Reference proteome</keyword>
<dbReference type="Gramene" id="TraesSTA1D03G00456780.1">
    <property type="protein sequence ID" value="TraesSTA1D03G00456780.1"/>
    <property type="gene ID" value="TraesSTA1D03G00456780"/>
</dbReference>
<dbReference type="Gramene" id="TraesLDM1D03G00459650.2">
    <property type="protein sequence ID" value="TraesLDM1D03G00459650.2"/>
    <property type="gene ID" value="TraesLDM1D03G00459650"/>
</dbReference>
<dbReference type="RefSeq" id="XP_044448918.1">
    <property type="nucleotide sequence ID" value="XM_044592983.1"/>
</dbReference>
<dbReference type="Gramene" id="TraesSTA1D03G00456780.2">
    <property type="protein sequence ID" value="TraesSTA1D03G00456780.2"/>
    <property type="gene ID" value="TraesSTA1D03G00456780"/>
</dbReference>
<dbReference type="Gramene" id="TraesJUL1D03G00460760.1">
    <property type="protein sequence ID" value="TraesJUL1D03G00460760.1"/>
    <property type="gene ID" value="TraesJUL1D03G00460760"/>
</dbReference>
<dbReference type="Gramene" id="TraesCAD_scaffold_240709_01G000100.1">
    <property type="protein sequence ID" value="TraesCAD_scaffold_240709_01G000100.1"/>
    <property type="gene ID" value="TraesCAD_scaffold_240709_01G000100"/>
</dbReference>
<dbReference type="Gramene" id="TraesPARA_EIv1.0_0258640.1">
    <property type="protein sequence ID" value="TraesPARA_EIv1.0_0258640.1.CDS"/>
    <property type="gene ID" value="TraesPARA_EIv1.0_0258640"/>
</dbReference>
<dbReference type="RefSeq" id="XP_044448920.1">
    <property type="nucleotide sequence ID" value="XM_044592985.1"/>
</dbReference>
<dbReference type="Gramene" id="TraesJAG1D03G00457090.5">
    <property type="protein sequence ID" value="TraesJAG1D03G00457090.5"/>
    <property type="gene ID" value="TraesJAG1D03G00457090"/>
</dbReference>
<dbReference type="RefSeq" id="XP_044448912.1">
    <property type="nucleotide sequence ID" value="XM_044592977.1"/>
</dbReference>
<reference evidence="2" key="1">
    <citation type="submission" date="2018-08" db="EMBL/GenBank/DDBJ databases">
        <authorList>
            <person name="Rossello M."/>
        </authorList>
    </citation>
    <scope>NUCLEOTIDE SEQUENCE [LARGE SCALE GENOMIC DNA]</scope>
    <source>
        <strain evidence="2">cv. Chinese Spring</strain>
    </source>
</reference>
<dbReference type="RefSeq" id="XP_044448909.1">
    <property type="nucleotide sequence ID" value="XM_044592974.1"/>
</dbReference>
<dbReference type="Gramene" id="TraesJUL1D03G00460760.2">
    <property type="protein sequence ID" value="TraesJUL1D03G00460760.2"/>
    <property type="gene ID" value="TraesJUL1D03G00460760"/>
</dbReference>
<dbReference type="RefSeq" id="XP_044448921.1">
    <property type="nucleotide sequence ID" value="XM_044592986.1"/>
</dbReference>
<dbReference type="Gramene" id="TraesLAC1D03G00461170.1">
    <property type="protein sequence ID" value="TraesLAC1D03G00461170.1"/>
    <property type="gene ID" value="TraesLAC1D03G00461170"/>
</dbReference>
<dbReference type="RefSeq" id="XP_044448911.1">
    <property type="nucleotide sequence ID" value="XM_044592976.1"/>
</dbReference>
<sequence length="204" mass="22945">MSCVSGKPAAGRGSTNETSGSGRIETEGDAHMPLSHMLDPPCRSLEFFEHEGDWTGYRLAMLNTLPLKEVRPRRVWQSHEEERGLCIMKSSSWFPSEFPLLKMGFHVEEVWNVICMEILMKYDDGDMVRVDLMEFGRAGGGGCWTRMHKLCGSICHLDSDHRFLPLLMLPTRPLLGVAAPSCGNLAMPWLVSCYFLLLLRGNVI</sequence>
<organism evidence="2">
    <name type="scientific">Triticum aestivum</name>
    <name type="common">Wheat</name>
    <dbReference type="NCBI Taxonomy" id="4565"/>
    <lineage>
        <taxon>Eukaryota</taxon>
        <taxon>Viridiplantae</taxon>
        <taxon>Streptophyta</taxon>
        <taxon>Embryophyta</taxon>
        <taxon>Tracheophyta</taxon>
        <taxon>Spermatophyta</taxon>
        <taxon>Magnoliopsida</taxon>
        <taxon>Liliopsida</taxon>
        <taxon>Poales</taxon>
        <taxon>Poaceae</taxon>
        <taxon>BOP clade</taxon>
        <taxon>Pooideae</taxon>
        <taxon>Triticodae</taxon>
        <taxon>Triticeae</taxon>
        <taxon>Triticinae</taxon>
        <taxon>Triticum</taxon>
    </lineage>
</organism>
<evidence type="ECO:0000256" key="1">
    <source>
        <dbReference type="SAM" id="MobiDB-lite"/>
    </source>
</evidence>
<dbReference type="RefSeq" id="XP_044448919.1">
    <property type="nucleotide sequence ID" value="XM_044592984.1"/>
</dbReference>
<dbReference type="Gramene" id="TraesCS1D03G0320300.1">
    <property type="protein sequence ID" value="TraesCS1D03G0320300.1.CDS"/>
    <property type="gene ID" value="TraesCS1D03G0320300"/>
</dbReference>
<dbReference type="Gramene" id="TraesWEE_scaffold_123419_01G000100.1">
    <property type="protein sequence ID" value="TraesWEE_scaffold_123419_01G000100.1"/>
    <property type="gene ID" value="TraesWEE_scaffold_123419_01G000100"/>
</dbReference>
<dbReference type="Gramene" id="TraesJUL1D03G00460760.6">
    <property type="protein sequence ID" value="TraesJUL1D03G00460760.6"/>
    <property type="gene ID" value="TraesJUL1D03G00460760"/>
</dbReference>
<feature type="region of interest" description="Disordered" evidence="1">
    <location>
        <begin position="1"/>
        <end position="32"/>
    </location>
</feature>
<dbReference type="RefSeq" id="XP_044448910.1">
    <property type="nucleotide sequence ID" value="XM_044592975.1"/>
</dbReference>
<name>A0A3B5ZRF0_WHEAT</name>
<dbReference type="Gramene" id="TraesSYM1D03G00464230.3">
    <property type="protein sequence ID" value="TraesSYM1D03G00464230.3"/>
    <property type="gene ID" value="TraesSYM1D03G00464230"/>
</dbReference>
<dbReference type="Gramene" id="TraesSTA1D03G00456780.3">
    <property type="protein sequence ID" value="TraesSTA1D03G00456780.3"/>
    <property type="gene ID" value="TraesSTA1D03G00456780"/>
</dbReference>
<gene>
    <name evidence="2" type="primary">LOC123180831</name>
</gene>
<dbReference type="Gramene" id="TraesJUL1D03G00460760.5">
    <property type="protein sequence ID" value="TraesJUL1D03G00460760.5"/>
    <property type="gene ID" value="TraesJUL1D03G00460760"/>
</dbReference>
<dbReference type="RefSeq" id="XP_044448917.1">
    <property type="nucleotide sequence ID" value="XM_044592982.1"/>
</dbReference>
<dbReference type="Gramene" id="TraesNOR1D03G00464870.2">
    <property type="protein sequence ID" value="TraesNOR1D03G00464870.2"/>
    <property type="gene ID" value="TraesNOR1D03G00464870"/>
</dbReference>
<dbReference type="RefSeq" id="XP_044448914.1">
    <property type="nucleotide sequence ID" value="XM_044592979.1"/>
</dbReference>
<dbReference type="GeneID" id="123180831"/>
<dbReference type="AlphaFoldDB" id="A0A3B5ZRF0"/>
<dbReference type="RefSeq" id="XP_044448913.1">
    <property type="nucleotide sequence ID" value="XM_044592978.1"/>
</dbReference>
<dbReference type="Gramene" id="TraesJAG1D03G00457090.1">
    <property type="protein sequence ID" value="TraesJAG1D03G00457090.1"/>
    <property type="gene ID" value="TraesJAG1D03G00457090"/>
</dbReference>
<dbReference type="Gramene" id="TraesLDM1D03G00459650.1">
    <property type="protein sequence ID" value="TraesLDM1D03G00459650.1"/>
    <property type="gene ID" value="TraesLDM1D03G00459650"/>
</dbReference>
<dbReference type="Gramene" id="TraesJAG1D03G00457090.3">
    <property type="protein sequence ID" value="TraesJAG1D03G00457090.3"/>
    <property type="gene ID" value="TraesJAG1D03G00457090"/>
</dbReference>
<dbReference type="Gramene" id="TraesJAG1D03G00457090.2">
    <property type="protein sequence ID" value="TraesJAG1D03G00457090.2"/>
    <property type="gene ID" value="TraesJAG1D03G00457090"/>
</dbReference>
<dbReference type="Gramene" id="TraesSYM1D03G00464230.1">
    <property type="protein sequence ID" value="TraesSYM1D03G00464230.1"/>
    <property type="gene ID" value="TraesSYM1D03G00464230"/>
</dbReference>
<dbReference type="Gramene" id="TraesJAG1D03G00457090.4">
    <property type="protein sequence ID" value="TraesJAG1D03G00457090.4"/>
    <property type="gene ID" value="TraesJAG1D03G00457090"/>
</dbReference>
<dbReference type="Proteomes" id="UP000019116">
    <property type="component" value="Chromosome 1D"/>
</dbReference>
<dbReference type="OrthoDB" id="10270661at2759"/>
<dbReference type="Gramene" id="TraesJUL1D03G00460760.4">
    <property type="protein sequence ID" value="TraesJUL1D03G00460760.4"/>
    <property type="gene ID" value="TraesJUL1D03G00460760"/>
</dbReference>
<dbReference type="Gramene" id="TraesSYM1D03G00464230.2">
    <property type="protein sequence ID" value="TraesSYM1D03G00464230.2"/>
    <property type="gene ID" value="TraesSYM1D03G00464230"/>
</dbReference>
<proteinExistence type="predicted"/>
<dbReference type="RefSeq" id="XP_044448907.1">
    <property type="nucleotide sequence ID" value="XM_044592972.1"/>
</dbReference>
<dbReference type="Gramene" id="TraesCLE_scaffold_052312_01G000100.1">
    <property type="protein sequence ID" value="TraesCLE_scaffold_052312_01G000100.1"/>
    <property type="gene ID" value="TraesCLE_scaffold_052312_01G000100"/>
</dbReference>